<evidence type="ECO:0000313" key="12">
    <source>
        <dbReference type="EMBL" id="TGD36397.1"/>
    </source>
</evidence>
<dbReference type="PANTHER" id="PTHR24421">
    <property type="entry name" value="NITRATE/NITRITE SENSOR PROTEIN NARX-RELATED"/>
    <property type="match status" value="1"/>
</dbReference>
<feature type="transmembrane region" description="Helical" evidence="9">
    <location>
        <begin position="133"/>
        <end position="153"/>
    </location>
</feature>
<dbReference type="CDD" id="cd16917">
    <property type="entry name" value="HATPase_UhpB-NarQ-NarX-like"/>
    <property type="match status" value="1"/>
</dbReference>
<name>A0A2A3YZZ5_BREAU</name>
<dbReference type="EC" id="2.7.13.3" evidence="2"/>
<dbReference type="SUPFAM" id="SSF55874">
    <property type="entry name" value="ATPase domain of HSP90 chaperone/DNA topoisomerase II/histidine kinase"/>
    <property type="match status" value="1"/>
</dbReference>
<keyword evidence="9" id="KW-1133">Transmembrane helix</keyword>
<dbReference type="RefSeq" id="WP_096163128.1">
    <property type="nucleotide sequence ID" value="NZ_JABUXY010000036.1"/>
</dbReference>
<dbReference type="InterPro" id="IPR036890">
    <property type="entry name" value="HATPase_C_sf"/>
</dbReference>
<dbReference type="EMBL" id="RHFF01000037">
    <property type="protein sequence ID" value="TGD36397.1"/>
    <property type="molecule type" value="Genomic_DNA"/>
</dbReference>
<evidence type="ECO:0000313" key="14">
    <source>
        <dbReference type="Proteomes" id="UP000297736"/>
    </source>
</evidence>
<evidence type="ECO:0000256" key="9">
    <source>
        <dbReference type="SAM" id="Phobius"/>
    </source>
</evidence>
<keyword evidence="7" id="KW-0067">ATP-binding</keyword>
<reference evidence="11 13" key="1">
    <citation type="journal article" date="2017" name="Elife">
        <title>Extensive horizontal gene transfer in cheese-associated bacteria.</title>
        <authorList>
            <person name="Bonham K.S."/>
            <person name="Wolfe B.E."/>
            <person name="Dutton R.J."/>
        </authorList>
    </citation>
    <scope>NUCLEOTIDE SEQUENCE [LARGE SCALE GENOMIC DNA]</scope>
    <source>
        <strain evidence="11 13">947_7</strain>
    </source>
</reference>
<dbReference type="InterPro" id="IPR011712">
    <property type="entry name" value="Sig_transdc_His_kin_sub3_dim/P"/>
</dbReference>
<evidence type="ECO:0000256" key="4">
    <source>
        <dbReference type="ARBA" id="ARBA00022679"/>
    </source>
</evidence>
<gene>
    <name evidence="11" type="ORF">CIK64_18655</name>
    <name evidence="12" type="ORF">EB834_19840</name>
</gene>
<protein>
    <recommendedName>
        <fullName evidence="2">histidine kinase</fullName>
        <ecNumber evidence="2">2.7.13.3</ecNumber>
    </recommendedName>
</protein>
<dbReference type="Gene3D" id="1.20.5.1930">
    <property type="match status" value="1"/>
</dbReference>
<dbReference type="AlphaFoldDB" id="A0A2A3YZZ5"/>
<organism evidence="11 13">
    <name type="scientific">Brevibacterium aurantiacum</name>
    <dbReference type="NCBI Taxonomy" id="273384"/>
    <lineage>
        <taxon>Bacteria</taxon>
        <taxon>Bacillati</taxon>
        <taxon>Actinomycetota</taxon>
        <taxon>Actinomycetes</taxon>
        <taxon>Micrococcales</taxon>
        <taxon>Brevibacteriaceae</taxon>
        <taxon>Brevibacterium</taxon>
    </lineage>
</organism>
<keyword evidence="6" id="KW-0418">Kinase</keyword>
<evidence type="ECO:0000256" key="1">
    <source>
        <dbReference type="ARBA" id="ARBA00000085"/>
    </source>
</evidence>
<feature type="domain" description="Signal transduction histidine kinase subgroup 3 dimerisation and phosphoacceptor" evidence="10">
    <location>
        <begin position="186"/>
        <end position="249"/>
    </location>
</feature>
<keyword evidence="8" id="KW-0902">Two-component regulatory system</keyword>
<dbReference type="InterPro" id="IPR050482">
    <property type="entry name" value="Sensor_HK_TwoCompSys"/>
</dbReference>
<keyword evidence="9" id="KW-0472">Membrane</keyword>
<dbReference type="GO" id="GO:0000155">
    <property type="term" value="F:phosphorelay sensor kinase activity"/>
    <property type="evidence" value="ECO:0007669"/>
    <property type="project" value="InterPro"/>
</dbReference>
<dbReference type="Gene3D" id="3.30.565.10">
    <property type="entry name" value="Histidine kinase-like ATPase, C-terminal domain"/>
    <property type="match status" value="1"/>
</dbReference>
<evidence type="ECO:0000313" key="13">
    <source>
        <dbReference type="Proteomes" id="UP000217564"/>
    </source>
</evidence>
<evidence type="ECO:0000256" key="2">
    <source>
        <dbReference type="ARBA" id="ARBA00012438"/>
    </source>
</evidence>
<feature type="transmembrane region" description="Helical" evidence="9">
    <location>
        <begin position="71"/>
        <end position="96"/>
    </location>
</feature>
<keyword evidence="3" id="KW-0597">Phosphoprotein</keyword>
<evidence type="ECO:0000256" key="3">
    <source>
        <dbReference type="ARBA" id="ARBA00022553"/>
    </source>
</evidence>
<evidence type="ECO:0000259" key="10">
    <source>
        <dbReference type="Pfam" id="PF07730"/>
    </source>
</evidence>
<keyword evidence="9" id="KW-0812">Transmembrane</keyword>
<comment type="catalytic activity">
    <reaction evidence="1">
        <text>ATP + protein L-histidine = ADP + protein N-phospho-L-histidine.</text>
        <dbReference type="EC" id="2.7.13.3"/>
    </reaction>
</comment>
<comment type="caution">
    <text evidence="11">The sequence shown here is derived from an EMBL/GenBank/DDBJ whole genome shotgun (WGS) entry which is preliminary data.</text>
</comment>
<evidence type="ECO:0000256" key="7">
    <source>
        <dbReference type="ARBA" id="ARBA00022840"/>
    </source>
</evidence>
<keyword evidence="4" id="KW-0808">Transferase</keyword>
<dbReference type="GO" id="GO:0016020">
    <property type="term" value="C:membrane"/>
    <property type="evidence" value="ECO:0007669"/>
    <property type="project" value="InterPro"/>
</dbReference>
<dbReference type="GO" id="GO:0005524">
    <property type="term" value="F:ATP binding"/>
    <property type="evidence" value="ECO:0007669"/>
    <property type="project" value="UniProtKB-KW"/>
</dbReference>
<feature type="transmembrane region" description="Helical" evidence="9">
    <location>
        <begin position="47"/>
        <end position="65"/>
    </location>
</feature>
<dbReference type="PANTHER" id="PTHR24421:SF10">
    <property type="entry name" value="NITRATE_NITRITE SENSOR PROTEIN NARQ"/>
    <property type="match status" value="1"/>
</dbReference>
<dbReference type="EMBL" id="NRGP01000049">
    <property type="protein sequence ID" value="PCC44876.1"/>
    <property type="molecule type" value="Genomic_DNA"/>
</dbReference>
<dbReference type="Proteomes" id="UP000217564">
    <property type="component" value="Unassembled WGS sequence"/>
</dbReference>
<evidence type="ECO:0000313" key="11">
    <source>
        <dbReference type="EMBL" id="PCC44876.1"/>
    </source>
</evidence>
<evidence type="ECO:0000256" key="5">
    <source>
        <dbReference type="ARBA" id="ARBA00022741"/>
    </source>
</evidence>
<reference evidence="12 14" key="2">
    <citation type="submission" date="2018-10" db="EMBL/GenBank/DDBJ databases">
        <title>Brevibacterium genomes from Austrain hard cheese rinds.</title>
        <authorList>
            <person name="Anast J.M."/>
            <person name="Dzieciol M."/>
            <person name="Schultz D.L."/>
            <person name="Mann E."/>
            <person name="Wagner M."/>
            <person name="Schmitz-Esser S."/>
        </authorList>
    </citation>
    <scope>NUCLEOTIDE SEQUENCE [LARGE SCALE GENOMIC DNA]</scope>
    <source>
        <strain evidence="12 14">L261</strain>
    </source>
</reference>
<dbReference type="GO" id="GO:0046983">
    <property type="term" value="F:protein dimerization activity"/>
    <property type="evidence" value="ECO:0007669"/>
    <property type="project" value="InterPro"/>
</dbReference>
<dbReference type="Proteomes" id="UP000297736">
    <property type="component" value="Unassembled WGS sequence"/>
</dbReference>
<sequence length="388" mass="42391">MGDETFDKSCRETRQRWLDAGAMAIAALMVTVWVIDPEPEPKYAGPGYYIVSYTVGVLSIIAQWWRRKYGIILAITLIVGSIVLPILSGPSLIALFSVASHRRLVPTLWITVLALISAPMQILVGTPLAKGDFWKAAIPLGLGSLLVVGWGMAMRSRREVVRALGERAEQLARERDLVADWARRVEREEIARDMHDSLAHRLSLISMSAGALSFRRDQIPSDLAELAATLQKNSNDALAELRTVVGGVRLGRAAEVRIDRDSARASILELVEESRASGQDVEAEVSLAPGLPPNIARIAYRAVQELLTNARKHSSDRLLTLVIAGNTESGLSIRSTNAVGTDNGRGSSGGFGLMGMAERIKVHDGWLTAGRTVADKFEVEVWLPWEEK</sequence>
<feature type="transmembrane region" description="Helical" evidence="9">
    <location>
        <begin position="108"/>
        <end position="127"/>
    </location>
</feature>
<proteinExistence type="predicted"/>
<evidence type="ECO:0000256" key="6">
    <source>
        <dbReference type="ARBA" id="ARBA00022777"/>
    </source>
</evidence>
<accession>A0A2A3YZZ5</accession>
<dbReference type="Pfam" id="PF07730">
    <property type="entry name" value="HisKA_3"/>
    <property type="match status" value="1"/>
</dbReference>
<evidence type="ECO:0000256" key="8">
    <source>
        <dbReference type="ARBA" id="ARBA00023012"/>
    </source>
</evidence>
<keyword evidence="5" id="KW-0547">Nucleotide-binding</keyword>
<feature type="transmembrane region" description="Helical" evidence="9">
    <location>
        <begin position="17"/>
        <end position="35"/>
    </location>
</feature>